<dbReference type="InterPro" id="IPR014026">
    <property type="entry name" value="UDP-Glc/GDP-Man_DH_dimer"/>
</dbReference>
<reference evidence="8" key="1">
    <citation type="submission" date="2018-05" db="EMBL/GenBank/DDBJ databases">
        <authorList>
            <person name="Lanie J.A."/>
            <person name="Ng W.-L."/>
            <person name="Kazmierczak K.M."/>
            <person name="Andrzejewski T.M."/>
            <person name="Davidsen T.M."/>
            <person name="Wayne K.J."/>
            <person name="Tettelin H."/>
            <person name="Glass J.I."/>
            <person name="Rusch D."/>
            <person name="Podicherti R."/>
            <person name="Tsui H.-C.T."/>
            <person name="Winkler M.E."/>
        </authorList>
    </citation>
    <scope>NUCLEOTIDE SEQUENCE</scope>
</reference>
<comment type="pathway">
    <text evidence="1">Nucleotide-sugar biosynthesis; UDP-alpha-D-glucuronate biosynthesis; UDP-alpha-D-glucuronate from UDP-alpha-D-glucose: step 1/1.</text>
</comment>
<dbReference type="GO" id="GO:0051287">
    <property type="term" value="F:NAD binding"/>
    <property type="evidence" value="ECO:0007669"/>
    <property type="project" value="InterPro"/>
</dbReference>
<evidence type="ECO:0000256" key="1">
    <source>
        <dbReference type="ARBA" id="ARBA00004701"/>
    </source>
</evidence>
<dbReference type="InterPro" id="IPR014027">
    <property type="entry name" value="UDP-Glc/GDP-Man_DH_C"/>
</dbReference>
<dbReference type="InterPro" id="IPR017476">
    <property type="entry name" value="UDP-Glc/GDP-Man"/>
</dbReference>
<evidence type="ECO:0000256" key="2">
    <source>
        <dbReference type="ARBA" id="ARBA00006601"/>
    </source>
</evidence>
<dbReference type="PIRSF" id="PIRSF500134">
    <property type="entry name" value="UDPglc_DH_bac"/>
    <property type="match status" value="1"/>
</dbReference>
<protein>
    <recommendedName>
        <fullName evidence="3">UDP-glucose 6-dehydrogenase</fullName>
        <ecNumber evidence="3">1.1.1.22</ecNumber>
    </recommendedName>
</protein>
<dbReference type="InterPro" id="IPR036220">
    <property type="entry name" value="UDP-Glc/GDP-Man_DH_C_sf"/>
</dbReference>
<keyword evidence="5" id="KW-0520">NAD</keyword>
<dbReference type="UniPathway" id="UPA00038">
    <property type="reaction ID" value="UER00491"/>
</dbReference>
<dbReference type="InterPro" id="IPR001732">
    <property type="entry name" value="UDP-Glc/GDP-Man_DH_N"/>
</dbReference>
<dbReference type="Gene3D" id="3.40.50.720">
    <property type="entry name" value="NAD(P)-binding Rossmann-like Domain"/>
    <property type="match status" value="2"/>
</dbReference>
<dbReference type="NCBIfam" id="TIGR03026">
    <property type="entry name" value="NDP-sugDHase"/>
    <property type="match status" value="1"/>
</dbReference>
<evidence type="ECO:0000259" key="7">
    <source>
        <dbReference type="SMART" id="SM00984"/>
    </source>
</evidence>
<dbReference type="SUPFAM" id="SSF52413">
    <property type="entry name" value="UDP-glucose/GDP-mannose dehydrogenase C-terminal domain"/>
    <property type="match status" value="1"/>
</dbReference>
<name>A0A381X7Q5_9ZZZZ</name>
<accession>A0A381X7Q5</accession>
<dbReference type="InterPro" id="IPR028357">
    <property type="entry name" value="UDPglc_DH_bac"/>
</dbReference>
<dbReference type="SUPFAM" id="SSF48179">
    <property type="entry name" value="6-phosphogluconate dehydrogenase C-terminal domain-like"/>
    <property type="match status" value="1"/>
</dbReference>
<feature type="domain" description="UDP-glucose/GDP-mannose dehydrogenase C-terminal" evidence="7">
    <location>
        <begin position="309"/>
        <end position="410"/>
    </location>
</feature>
<sequence length="426" mass="46713">VLGLWHLGSVTAACLASVGHDVTGLDSNSGIVEKLQKAEPPVSEPGLDGLIREGINAGQLRFTSDAKIAISSAEVLWVTYDTPVDENDQADVEFVFEEVLKLLSFLSIDTTVLVSSQLPVGSIRRFEDISAEKYPEKNIRFAYSPENLRLGKSLDVFLHPDRVIIGVRRQEDREILNRLLGSITDNILWMGVESAEMTKHAINAFLGMSITFINEIASICENIGADAHEVETGLKSETRIGPAAYLSPGAAFAGGTLARDIEFLKDIGSLNNLVNPLISAVRKSNDEHKKWIQRRLFAVLGGLKGKRIAVWGLTYKPGTNTLRRSLSVEMCNWLQEQGAEIAVHDPSKCELPDNWLGEVVRSKTPLEALEGACALVIATQWPEYREINVSDVENIAGQFAVFDSNRFLSDFNKSPVISYYSVGVGA</sequence>
<dbReference type="InterPro" id="IPR008927">
    <property type="entry name" value="6-PGluconate_DH-like_C_sf"/>
</dbReference>
<dbReference type="InterPro" id="IPR036291">
    <property type="entry name" value="NAD(P)-bd_dom_sf"/>
</dbReference>
<dbReference type="GO" id="GO:0003979">
    <property type="term" value="F:UDP-glucose 6-dehydrogenase activity"/>
    <property type="evidence" value="ECO:0007669"/>
    <property type="project" value="UniProtKB-EC"/>
</dbReference>
<dbReference type="Pfam" id="PF03721">
    <property type="entry name" value="UDPG_MGDP_dh_N"/>
    <property type="match status" value="1"/>
</dbReference>
<dbReference type="Pfam" id="PF00984">
    <property type="entry name" value="UDPG_MGDP_dh"/>
    <property type="match status" value="1"/>
</dbReference>
<dbReference type="GO" id="GO:0000271">
    <property type="term" value="P:polysaccharide biosynthetic process"/>
    <property type="evidence" value="ECO:0007669"/>
    <property type="project" value="InterPro"/>
</dbReference>
<evidence type="ECO:0000256" key="5">
    <source>
        <dbReference type="ARBA" id="ARBA00023027"/>
    </source>
</evidence>
<comment type="catalytic activity">
    <reaction evidence="6">
        <text>UDP-alpha-D-glucose + 2 NAD(+) + H2O = UDP-alpha-D-glucuronate + 2 NADH + 3 H(+)</text>
        <dbReference type="Rhea" id="RHEA:23596"/>
        <dbReference type="ChEBI" id="CHEBI:15377"/>
        <dbReference type="ChEBI" id="CHEBI:15378"/>
        <dbReference type="ChEBI" id="CHEBI:57540"/>
        <dbReference type="ChEBI" id="CHEBI:57945"/>
        <dbReference type="ChEBI" id="CHEBI:58052"/>
        <dbReference type="ChEBI" id="CHEBI:58885"/>
        <dbReference type="EC" id="1.1.1.22"/>
    </reaction>
</comment>
<dbReference type="PANTHER" id="PTHR43750">
    <property type="entry name" value="UDP-GLUCOSE 6-DEHYDROGENASE TUAD"/>
    <property type="match status" value="1"/>
</dbReference>
<evidence type="ECO:0000313" key="8">
    <source>
        <dbReference type="EMBL" id="SVA60796.1"/>
    </source>
</evidence>
<keyword evidence="4" id="KW-0560">Oxidoreductase</keyword>
<organism evidence="8">
    <name type="scientific">marine metagenome</name>
    <dbReference type="NCBI Taxonomy" id="408172"/>
    <lineage>
        <taxon>unclassified sequences</taxon>
        <taxon>metagenomes</taxon>
        <taxon>ecological metagenomes</taxon>
    </lineage>
</organism>
<dbReference type="EMBL" id="UINC01014208">
    <property type="protein sequence ID" value="SVA60796.1"/>
    <property type="molecule type" value="Genomic_DNA"/>
</dbReference>
<dbReference type="GO" id="GO:0006065">
    <property type="term" value="P:UDP-glucuronate biosynthetic process"/>
    <property type="evidence" value="ECO:0007669"/>
    <property type="project" value="UniProtKB-UniPathway"/>
</dbReference>
<gene>
    <name evidence="8" type="ORF">METZ01_LOCUS113650</name>
</gene>
<feature type="non-terminal residue" evidence="8">
    <location>
        <position position="1"/>
    </location>
</feature>
<evidence type="ECO:0000256" key="3">
    <source>
        <dbReference type="ARBA" id="ARBA00012954"/>
    </source>
</evidence>
<proteinExistence type="inferred from homology"/>
<dbReference type="Gene3D" id="1.20.5.100">
    <property type="entry name" value="Cytochrome c1, transmembrane anchor, C-terminal"/>
    <property type="match status" value="1"/>
</dbReference>
<evidence type="ECO:0000256" key="4">
    <source>
        <dbReference type="ARBA" id="ARBA00023002"/>
    </source>
</evidence>
<dbReference type="Pfam" id="PF03720">
    <property type="entry name" value="UDPG_MGDP_dh_C"/>
    <property type="match status" value="1"/>
</dbReference>
<dbReference type="SUPFAM" id="SSF51735">
    <property type="entry name" value="NAD(P)-binding Rossmann-fold domains"/>
    <property type="match status" value="1"/>
</dbReference>
<dbReference type="SMART" id="SM00984">
    <property type="entry name" value="UDPG_MGDP_dh_C"/>
    <property type="match status" value="1"/>
</dbReference>
<dbReference type="PIRSF" id="PIRSF000124">
    <property type="entry name" value="UDPglc_GDPman_dh"/>
    <property type="match status" value="1"/>
</dbReference>
<dbReference type="PANTHER" id="PTHR43750:SF3">
    <property type="entry name" value="UDP-GLUCOSE 6-DEHYDROGENASE TUAD"/>
    <property type="match status" value="1"/>
</dbReference>
<comment type="similarity">
    <text evidence="2">Belongs to the UDP-glucose/GDP-mannose dehydrogenase family.</text>
</comment>
<evidence type="ECO:0000256" key="6">
    <source>
        <dbReference type="ARBA" id="ARBA00047473"/>
    </source>
</evidence>
<dbReference type="AlphaFoldDB" id="A0A381X7Q5"/>
<dbReference type="EC" id="1.1.1.22" evidence="3"/>